<comment type="subunit">
    <text evidence="4">Homodimer.</text>
</comment>
<dbReference type="EC" id="1.1.1.45" evidence="9"/>
<keyword evidence="5" id="KW-0963">Cytoplasm</keyword>
<comment type="pathway">
    <text evidence="2">Lipid metabolism; butanoate metabolism.</text>
</comment>
<dbReference type="PIRSF" id="PIRSF000105">
    <property type="entry name" value="HCDH"/>
    <property type="match status" value="1"/>
</dbReference>
<dbReference type="SUPFAM" id="SSF48179">
    <property type="entry name" value="6-phosphogluconate dehydrogenase C-terminal domain-like"/>
    <property type="match status" value="1"/>
</dbReference>
<sequence>MKRIAVIGGGTMGFGLAFRFAVHGREVALVSRRTSTLENALQQIREAAASFEAEGVISKQEAEDVRTRIHPTTDLAAGIENAAWVIEAIPEQLSQKQALFAELDAQLPAQTLLTTTTSSLPISDIANGVQHPERTMVTHFVNPPHLIPLVEIVQHPATLEENIEAVERELNDIHCTPVRLNKEAPGFIANRLQAALFREVLNLLQQGIASPEAIDTAVKQGLGFRWAVVGPIETADFGGLDTWAMAGAYLAPHLANTIPVDYIQAKFRAGELGVKTGKGFYSYEGVDTVALTARRDRQMLRLGKLKQEFT</sequence>
<comment type="subcellular location">
    <subcellularLocation>
        <location evidence="1">Cytoplasm</location>
    </subcellularLocation>
</comment>
<evidence type="ECO:0000256" key="3">
    <source>
        <dbReference type="ARBA" id="ARBA00009463"/>
    </source>
</evidence>
<evidence type="ECO:0000259" key="11">
    <source>
        <dbReference type="Pfam" id="PF00725"/>
    </source>
</evidence>
<name>A0ABT9XFY5_9BACL</name>
<dbReference type="Gene3D" id="1.10.1040.10">
    <property type="entry name" value="N-(1-d-carboxylethyl)-l-norvaline Dehydrogenase, domain 2"/>
    <property type="match status" value="1"/>
</dbReference>
<dbReference type="Proteomes" id="UP001232973">
    <property type="component" value="Unassembled WGS sequence"/>
</dbReference>
<dbReference type="InterPro" id="IPR008927">
    <property type="entry name" value="6-PGluconate_DH-like_C_sf"/>
</dbReference>
<comment type="similarity">
    <text evidence="3">Belongs to the 3-hydroxyacyl-CoA dehydrogenase family.</text>
</comment>
<keyword evidence="8" id="KW-0520">NAD</keyword>
<evidence type="ECO:0000256" key="10">
    <source>
        <dbReference type="ARBA" id="ARBA00042709"/>
    </source>
</evidence>
<evidence type="ECO:0000313" key="14">
    <source>
        <dbReference type="Proteomes" id="UP001232973"/>
    </source>
</evidence>
<keyword evidence="6" id="KW-0597">Phosphoprotein</keyword>
<feature type="domain" description="3-hydroxyacyl-CoA dehydrogenase C-terminal" evidence="11">
    <location>
        <begin position="186"/>
        <end position="283"/>
    </location>
</feature>
<dbReference type="InterPro" id="IPR022694">
    <property type="entry name" value="3-OHacyl-CoA_DH"/>
</dbReference>
<protein>
    <recommendedName>
        <fullName evidence="10">L-gulonate 3-dehydrogenase</fullName>
        <ecNumber evidence="9">1.1.1.45</ecNumber>
    </recommendedName>
    <alternativeName>
        <fullName evidence="10">L-gulonate 3-dehydrogenase</fullName>
    </alternativeName>
</protein>
<feature type="domain" description="3-hydroxyacyl-CoA dehydrogenase NAD binding" evidence="12">
    <location>
        <begin position="4"/>
        <end position="182"/>
    </location>
</feature>
<evidence type="ECO:0000256" key="5">
    <source>
        <dbReference type="ARBA" id="ARBA00022490"/>
    </source>
</evidence>
<dbReference type="InterPro" id="IPR013328">
    <property type="entry name" value="6PGD_dom2"/>
</dbReference>
<dbReference type="SUPFAM" id="SSF51735">
    <property type="entry name" value="NAD(P)-binding Rossmann-fold domains"/>
    <property type="match status" value="1"/>
</dbReference>
<dbReference type="PANTHER" id="PTHR48075">
    <property type="entry name" value="3-HYDROXYACYL-COA DEHYDROGENASE FAMILY PROTEIN"/>
    <property type="match status" value="1"/>
</dbReference>
<dbReference type="GO" id="GO:0008691">
    <property type="term" value="F:3-hydroxybutyryl-CoA dehydrogenase activity"/>
    <property type="evidence" value="ECO:0007669"/>
    <property type="project" value="UniProtKB-EC"/>
</dbReference>
<evidence type="ECO:0000313" key="13">
    <source>
        <dbReference type="EMBL" id="MDQ0189204.1"/>
    </source>
</evidence>
<proteinExistence type="inferred from homology"/>
<dbReference type="InterPro" id="IPR006180">
    <property type="entry name" value="3-OHacyl-CoA_DH_CS"/>
</dbReference>
<dbReference type="RefSeq" id="WP_274455060.1">
    <property type="nucleotide sequence ID" value="NZ_CP067097.1"/>
</dbReference>
<accession>A0ABT9XFY5</accession>
<dbReference type="EMBL" id="JAUSTP010000005">
    <property type="protein sequence ID" value="MDQ0189204.1"/>
    <property type="molecule type" value="Genomic_DNA"/>
</dbReference>
<dbReference type="PANTHER" id="PTHR48075:SF1">
    <property type="entry name" value="LAMBDA-CRYSTALLIN HOMOLOG"/>
    <property type="match status" value="1"/>
</dbReference>
<dbReference type="InterPro" id="IPR036291">
    <property type="entry name" value="NAD(P)-bd_dom_sf"/>
</dbReference>
<evidence type="ECO:0000256" key="7">
    <source>
        <dbReference type="ARBA" id="ARBA00023002"/>
    </source>
</evidence>
<dbReference type="PROSITE" id="PS00067">
    <property type="entry name" value="3HCDH"/>
    <property type="match status" value="1"/>
</dbReference>
<evidence type="ECO:0000256" key="2">
    <source>
        <dbReference type="ARBA" id="ARBA00005086"/>
    </source>
</evidence>
<reference evidence="13 14" key="1">
    <citation type="submission" date="2023-07" db="EMBL/GenBank/DDBJ databases">
        <title>Genomic Encyclopedia of Type Strains, Phase IV (KMG-IV): sequencing the most valuable type-strain genomes for metagenomic binning, comparative biology and taxonomic classification.</title>
        <authorList>
            <person name="Goeker M."/>
        </authorList>
    </citation>
    <scope>NUCLEOTIDE SEQUENCE [LARGE SCALE GENOMIC DNA]</scope>
    <source>
        <strain evidence="13 14">DSM 4006</strain>
    </source>
</reference>
<gene>
    <name evidence="13" type="ORF">J2S03_001020</name>
</gene>
<dbReference type="Gene3D" id="3.40.50.720">
    <property type="entry name" value="NAD(P)-binding Rossmann-like Domain"/>
    <property type="match status" value="1"/>
</dbReference>
<dbReference type="InterPro" id="IPR006108">
    <property type="entry name" value="3HC_DH_C"/>
</dbReference>
<dbReference type="Pfam" id="PF00725">
    <property type="entry name" value="3HCDH"/>
    <property type="match status" value="1"/>
</dbReference>
<comment type="caution">
    <text evidence="13">The sequence shown here is derived from an EMBL/GenBank/DDBJ whole genome shotgun (WGS) entry which is preliminary data.</text>
</comment>
<dbReference type="Pfam" id="PF02737">
    <property type="entry name" value="3HCDH_N"/>
    <property type="match status" value="1"/>
</dbReference>
<evidence type="ECO:0000259" key="12">
    <source>
        <dbReference type="Pfam" id="PF02737"/>
    </source>
</evidence>
<evidence type="ECO:0000256" key="4">
    <source>
        <dbReference type="ARBA" id="ARBA00011738"/>
    </source>
</evidence>
<evidence type="ECO:0000256" key="9">
    <source>
        <dbReference type="ARBA" id="ARBA00038962"/>
    </source>
</evidence>
<organism evidence="13 14">
    <name type="scientific">Alicyclobacillus cycloheptanicus</name>
    <dbReference type="NCBI Taxonomy" id="1457"/>
    <lineage>
        <taxon>Bacteria</taxon>
        <taxon>Bacillati</taxon>
        <taxon>Bacillota</taxon>
        <taxon>Bacilli</taxon>
        <taxon>Bacillales</taxon>
        <taxon>Alicyclobacillaceae</taxon>
        <taxon>Alicyclobacillus</taxon>
    </lineage>
</organism>
<evidence type="ECO:0000256" key="8">
    <source>
        <dbReference type="ARBA" id="ARBA00023027"/>
    </source>
</evidence>
<evidence type="ECO:0000256" key="6">
    <source>
        <dbReference type="ARBA" id="ARBA00022553"/>
    </source>
</evidence>
<keyword evidence="7 13" id="KW-0560">Oxidoreductase</keyword>
<evidence type="ECO:0000256" key="1">
    <source>
        <dbReference type="ARBA" id="ARBA00004496"/>
    </source>
</evidence>
<keyword evidence="14" id="KW-1185">Reference proteome</keyword>
<dbReference type="InterPro" id="IPR006176">
    <property type="entry name" value="3-OHacyl-CoA_DH_NAD-bd"/>
</dbReference>